<dbReference type="EMBL" id="BAABLF010000029">
    <property type="protein sequence ID" value="GAA5194651.1"/>
    <property type="molecule type" value="Genomic_DNA"/>
</dbReference>
<sequence>MAAPLPGRAGKVAVADLSRSMAKSDPLQAILNYPVAERLDDKGEALRFGRRLKLGP</sequence>
<organism evidence="1 2">
    <name type="scientific">Ferrimonas gelatinilytica</name>
    <dbReference type="NCBI Taxonomy" id="1255257"/>
    <lineage>
        <taxon>Bacteria</taxon>
        <taxon>Pseudomonadati</taxon>
        <taxon>Pseudomonadota</taxon>
        <taxon>Gammaproteobacteria</taxon>
        <taxon>Alteromonadales</taxon>
        <taxon>Ferrimonadaceae</taxon>
        <taxon>Ferrimonas</taxon>
    </lineage>
</organism>
<keyword evidence="2" id="KW-1185">Reference proteome</keyword>
<gene>
    <name evidence="1" type="ORF">GCM10025772_28060</name>
</gene>
<proteinExistence type="predicted"/>
<protein>
    <submittedName>
        <fullName evidence="1">Uncharacterized protein</fullName>
    </submittedName>
</protein>
<evidence type="ECO:0000313" key="1">
    <source>
        <dbReference type="EMBL" id="GAA5194651.1"/>
    </source>
</evidence>
<dbReference type="Proteomes" id="UP001501600">
    <property type="component" value="Unassembled WGS sequence"/>
</dbReference>
<comment type="caution">
    <text evidence="1">The sequence shown here is derived from an EMBL/GenBank/DDBJ whole genome shotgun (WGS) entry which is preliminary data.</text>
</comment>
<evidence type="ECO:0000313" key="2">
    <source>
        <dbReference type="Proteomes" id="UP001501600"/>
    </source>
</evidence>
<accession>A0ABP9SEP8</accession>
<name>A0ABP9SEP8_9GAMM</name>
<reference evidence="2" key="1">
    <citation type="journal article" date="2019" name="Int. J. Syst. Evol. Microbiol.">
        <title>The Global Catalogue of Microorganisms (GCM) 10K type strain sequencing project: providing services to taxonomists for standard genome sequencing and annotation.</title>
        <authorList>
            <consortium name="The Broad Institute Genomics Platform"/>
            <consortium name="The Broad Institute Genome Sequencing Center for Infectious Disease"/>
            <person name="Wu L."/>
            <person name="Ma J."/>
        </authorList>
    </citation>
    <scope>NUCLEOTIDE SEQUENCE [LARGE SCALE GENOMIC DNA]</scope>
    <source>
        <strain evidence="2">JCM 18720</strain>
    </source>
</reference>